<evidence type="ECO:0000256" key="2">
    <source>
        <dbReference type="ARBA" id="ARBA00022490"/>
    </source>
</evidence>
<comment type="subcellular location">
    <subcellularLocation>
        <location evidence="9">Cytoplasm</location>
    </subcellularLocation>
</comment>
<accession>A0A2A4X4Z7</accession>
<evidence type="ECO:0000259" key="11">
    <source>
        <dbReference type="PROSITE" id="PS51918"/>
    </source>
</evidence>
<dbReference type="PANTHER" id="PTHR10949:SF0">
    <property type="entry name" value="LIPOYL SYNTHASE, MITOCHONDRIAL"/>
    <property type="match status" value="1"/>
</dbReference>
<dbReference type="UniPathway" id="UPA00538">
    <property type="reaction ID" value="UER00593"/>
</dbReference>
<dbReference type="Proteomes" id="UP000218775">
    <property type="component" value="Unassembled WGS sequence"/>
</dbReference>
<evidence type="ECO:0000256" key="4">
    <source>
        <dbReference type="ARBA" id="ARBA00022691"/>
    </source>
</evidence>
<reference evidence="13" key="1">
    <citation type="submission" date="2017-08" db="EMBL/GenBank/DDBJ databases">
        <title>A dynamic microbial community with high functional redundancy inhabits the cold, oxic subseafloor aquifer.</title>
        <authorList>
            <person name="Tully B.J."/>
            <person name="Wheat C.G."/>
            <person name="Glazer B.T."/>
            <person name="Huber J.A."/>
        </authorList>
    </citation>
    <scope>NUCLEOTIDE SEQUENCE [LARGE SCALE GENOMIC DNA]</scope>
</reference>
<comment type="pathway">
    <text evidence="9">Protein modification; protein lipoylation via endogenous pathway; protein N(6)-(lipoyl)lysine from octanoyl-[acyl-carrier-protein]: step 2/2.</text>
</comment>
<dbReference type="GO" id="GO:0009249">
    <property type="term" value="P:protein lipoylation"/>
    <property type="evidence" value="ECO:0007669"/>
    <property type="project" value="UniProtKB-UniRule"/>
</dbReference>
<protein>
    <recommendedName>
        <fullName evidence="9">Lipoyl synthase</fullName>
        <ecNumber evidence="9">2.8.1.8</ecNumber>
    </recommendedName>
    <alternativeName>
        <fullName evidence="9">Lip-syn</fullName>
        <shortName evidence="9">LS</shortName>
    </alternativeName>
    <alternativeName>
        <fullName evidence="9">Lipoate synthase</fullName>
    </alternativeName>
    <alternativeName>
        <fullName evidence="9">Lipoic acid synthase</fullName>
    </alternativeName>
    <alternativeName>
        <fullName evidence="9">Sulfur insertion protein LipA</fullName>
    </alternativeName>
</protein>
<dbReference type="PIRSF" id="PIRSF005963">
    <property type="entry name" value="Lipoyl_synth"/>
    <property type="match status" value="1"/>
</dbReference>
<dbReference type="SFLD" id="SFLDG01058">
    <property type="entry name" value="lipoyl_synthase_like"/>
    <property type="match status" value="1"/>
</dbReference>
<comment type="similarity">
    <text evidence="9">Belongs to the radical SAM superfamily. Lipoyl synthase family.</text>
</comment>
<dbReference type="InterPro" id="IPR006638">
    <property type="entry name" value="Elp3/MiaA/NifB-like_rSAM"/>
</dbReference>
<dbReference type="Pfam" id="PF16881">
    <property type="entry name" value="LIAS_N"/>
    <property type="match status" value="1"/>
</dbReference>
<comment type="function">
    <text evidence="9">Catalyzes the radical-mediated insertion of two sulfur atoms into the C-6 and C-8 positions of the octanoyl moiety bound to the lipoyl domains of lipoate-dependent enzymes, thereby converting the octanoylated domains into lipoylated derivatives.</text>
</comment>
<feature type="binding site" evidence="9">
    <location>
        <position position="297"/>
    </location>
    <ligand>
        <name>[4Fe-4S] cluster</name>
        <dbReference type="ChEBI" id="CHEBI:49883"/>
        <label>1</label>
    </ligand>
</feature>
<dbReference type="Gene3D" id="3.20.20.70">
    <property type="entry name" value="Aldolase class I"/>
    <property type="match status" value="1"/>
</dbReference>
<dbReference type="HAMAP" id="MF_00206">
    <property type="entry name" value="Lipoyl_synth"/>
    <property type="match status" value="1"/>
</dbReference>
<keyword evidence="5 9" id="KW-0479">Metal-binding</keyword>
<dbReference type="InterPro" id="IPR003698">
    <property type="entry name" value="Lipoyl_synth"/>
</dbReference>
<evidence type="ECO:0000256" key="6">
    <source>
        <dbReference type="ARBA" id="ARBA00023004"/>
    </source>
</evidence>
<keyword evidence="2 9" id="KW-0963">Cytoplasm</keyword>
<keyword evidence="7 9" id="KW-0411">Iron-sulfur</keyword>
<name>A0A2A4X4Z7_UNCAE</name>
<gene>
    <name evidence="9 12" type="primary">lipA</name>
    <name evidence="12" type="ORF">COB21_03125</name>
</gene>
<dbReference type="NCBIfam" id="NF009544">
    <property type="entry name" value="PRK12928.1"/>
    <property type="match status" value="1"/>
</dbReference>
<evidence type="ECO:0000256" key="1">
    <source>
        <dbReference type="ARBA" id="ARBA00022485"/>
    </source>
</evidence>
<dbReference type="GO" id="GO:0016992">
    <property type="term" value="F:lipoate synthase activity"/>
    <property type="evidence" value="ECO:0007669"/>
    <property type="project" value="UniProtKB-UniRule"/>
</dbReference>
<evidence type="ECO:0000313" key="12">
    <source>
        <dbReference type="EMBL" id="PCI77371.1"/>
    </source>
</evidence>
<feature type="binding site" evidence="9">
    <location>
        <position position="90"/>
    </location>
    <ligand>
        <name>[4Fe-4S] cluster</name>
        <dbReference type="ChEBI" id="CHEBI:49883"/>
        <label>2</label>
        <note>4Fe-4S-S-AdoMet</note>
    </ligand>
</feature>
<feature type="binding site" evidence="9">
    <location>
        <position position="87"/>
    </location>
    <ligand>
        <name>[4Fe-4S] cluster</name>
        <dbReference type="ChEBI" id="CHEBI:49883"/>
        <label>2</label>
        <note>4Fe-4S-S-AdoMet</note>
    </ligand>
</feature>
<evidence type="ECO:0000256" key="5">
    <source>
        <dbReference type="ARBA" id="ARBA00022723"/>
    </source>
</evidence>
<sequence length="318" mass="35366">MDQQNPKLNLAPEKTAPKKDKRVGPKFPSFLHYRLPPSSTFTKTREVLKDLGLNTVCEEAKCPNRMGCYSKKTATFLALGKTCTRACGFCEIDFSKAPAPPDPEEPQKIAQSVRLLALSHVVITMVARDDLPDGGASHIVAIIKAIKETAPESTIEVLTSDLMNNQESIGSIIDTGIEVFNHNIETVRPLSRRVRHVANYDRTLEVLKYAKSLNKVPFIKSGIMLGLGEEEADVKQTLNDLKQSGCDVITMGQYLQPSRKKLQVKSFIPPAIFDAYRDYGLSIGLMHVYAGPFVRSSYNAKDLLKTLENKRKKIHGHL</sequence>
<keyword evidence="6 9" id="KW-0408">Iron</keyword>
<feature type="binding site" evidence="9">
    <location>
        <position position="57"/>
    </location>
    <ligand>
        <name>[4Fe-4S] cluster</name>
        <dbReference type="ChEBI" id="CHEBI:49883"/>
        <label>1</label>
    </ligand>
</feature>
<evidence type="ECO:0000256" key="10">
    <source>
        <dbReference type="SAM" id="MobiDB-lite"/>
    </source>
</evidence>
<dbReference type="PROSITE" id="PS51918">
    <property type="entry name" value="RADICAL_SAM"/>
    <property type="match status" value="1"/>
</dbReference>
<feature type="binding site" evidence="9">
    <location>
        <position position="83"/>
    </location>
    <ligand>
        <name>[4Fe-4S] cluster</name>
        <dbReference type="ChEBI" id="CHEBI:49883"/>
        <label>2</label>
        <note>4Fe-4S-S-AdoMet</note>
    </ligand>
</feature>
<comment type="catalytic activity">
    <reaction evidence="8 9">
        <text>[[Fe-S] cluster scaffold protein carrying a second [4Fe-4S](2+) cluster] + N(6)-octanoyl-L-lysyl-[protein] + 2 oxidized [2Fe-2S]-[ferredoxin] + 2 S-adenosyl-L-methionine + 4 H(+) = [[Fe-S] cluster scaffold protein] + N(6)-[(R)-dihydrolipoyl]-L-lysyl-[protein] + 4 Fe(3+) + 2 hydrogen sulfide + 2 5'-deoxyadenosine + 2 L-methionine + 2 reduced [2Fe-2S]-[ferredoxin]</text>
        <dbReference type="Rhea" id="RHEA:16585"/>
        <dbReference type="Rhea" id="RHEA-COMP:9928"/>
        <dbReference type="Rhea" id="RHEA-COMP:10000"/>
        <dbReference type="Rhea" id="RHEA-COMP:10001"/>
        <dbReference type="Rhea" id="RHEA-COMP:10475"/>
        <dbReference type="Rhea" id="RHEA-COMP:14568"/>
        <dbReference type="Rhea" id="RHEA-COMP:14569"/>
        <dbReference type="ChEBI" id="CHEBI:15378"/>
        <dbReference type="ChEBI" id="CHEBI:17319"/>
        <dbReference type="ChEBI" id="CHEBI:29034"/>
        <dbReference type="ChEBI" id="CHEBI:29919"/>
        <dbReference type="ChEBI" id="CHEBI:33722"/>
        <dbReference type="ChEBI" id="CHEBI:33737"/>
        <dbReference type="ChEBI" id="CHEBI:33738"/>
        <dbReference type="ChEBI" id="CHEBI:57844"/>
        <dbReference type="ChEBI" id="CHEBI:59789"/>
        <dbReference type="ChEBI" id="CHEBI:78809"/>
        <dbReference type="ChEBI" id="CHEBI:83100"/>
        <dbReference type="EC" id="2.8.1.8"/>
    </reaction>
</comment>
<dbReference type="EC" id="2.8.1.8" evidence="9"/>
<comment type="cofactor">
    <cofactor evidence="9">
        <name>[4Fe-4S] cluster</name>
        <dbReference type="ChEBI" id="CHEBI:49883"/>
    </cofactor>
    <text evidence="9">Binds 2 [4Fe-4S] clusters per subunit. One cluster is coordinated with 3 cysteines and an exchangeable S-adenosyl-L-methionine.</text>
</comment>
<dbReference type="InterPro" id="IPR031691">
    <property type="entry name" value="LIAS_N"/>
</dbReference>
<dbReference type="NCBIfam" id="NF004019">
    <property type="entry name" value="PRK05481.1"/>
    <property type="match status" value="1"/>
</dbReference>
<dbReference type="SFLD" id="SFLDS00029">
    <property type="entry name" value="Radical_SAM"/>
    <property type="match status" value="1"/>
</dbReference>
<dbReference type="NCBIfam" id="TIGR00510">
    <property type="entry name" value="lipA"/>
    <property type="match status" value="1"/>
</dbReference>
<dbReference type="SMART" id="SM00729">
    <property type="entry name" value="Elp3"/>
    <property type="match status" value="1"/>
</dbReference>
<dbReference type="InterPro" id="IPR007197">
    <property type="entry name" value="rSAM"/>
</dbReference>
<dbReference type="PANTHER" id="PTHR10949">
    <property type="entry name" value="LIPOYL SYNTHASE"/>
    <property type="match status" value="1"/>
</dbReference>
<dbReference type="FunFam" id="3.20.20.70:FF:000186">
    <property type="entry name" value="Lipoyl synthase"/>
    <property type="match status" value="1"/>
</dbReference>
<dbReference type="InterPro" id="IPR058240">
    <property type="entry name" value="rSAM_sf"/>
</dbReference>
<keyword evidence="3 9" id="KW-0808">Transferase</keyword>
<feature type="region of interest" description="Disordered" evidence="10">
    <location>
        <begin position="1"/>
        <end position="24"/>
    </location>
</feature>
<evidence type="ECO:0000256" key="9">
    <source>
        <dbReference type="HAMAP-Rule" id="MF_00206"/>
    </source>
</evidence>
<keyword evidence="1 9" id="KW-0004">4Fe-4S</keyword>
<dbReference type="GO" id="GO:0046872">
    <property type="term" value="F:metal ion binding"/>
    <property type="evidence" value="ECO:0007669"/>
    <property type="project" value="UniProtKB-KW"/>
</dbReference>
<evidence type="ECO:0000256" key="7">
    <source>
        <dbReference type="ARBA" id="ARBA00023014"/>
    </source>
</evidence>
<evidence type="ECO:0000256" key="3">
    <source>
        <dbReference type="ARBA" id="ARBA00022679"/>
    </source>
</evidence>
<dbReference type="Pfam" id="PF04055">
    <property type="entry name" value="Radical_SAM"/>
    <property type="match status" value="1"/>
</dbReference>
<dbReference type="EMBL" id="NVUK01000017">
    <property type="protein sequence ID" value="PCI77371.1"/>
    <property type="molecule type" value="Genomic_DNA"/>
</dbReference>
<organism evidence="12 13">
    <name type="scientific">Aerophobetes bacterium</name>
    <dbReference type="NCBI Taxonomy" id="2030807"/>
    <lineage>
        <taxon>Bacteria</taxon>
        <taxon>Candidatus Aerophobota</taxon>
    </lineage>
</organism>
<dbReference type="CDD" id="cd01335">
    <property type="entry name" value="Radical_SAM"/>
    <property type="match status" value="1"/>
</dbReference>
<proteinExistence type="inferred from homology"/>
<feature type="binding site" evidence="9">
    <location>
        <position position="62"/>
    </location>
    <ligand>
        <name>[4Fe-4S] cluster</name>
        <dbReference type="ChEBI" id="CHEBI:49883"/>
        <label>1</label>
    </ligand>
</feature>
<feature type="domain" description="Radical SAM core" evidence="11">
    <location>
        <begin position="69"/>
        <end position="286"/>
    </location>
</feature>
<dbReference type="GO" id="GO:0005737">
    <property type="term" value="C:cytoplasm"/>
    <property type="evidence" value="ECO:0007669"/>
    <property type="project" value="UniProtKB-SubCell"/>
</dbReference>
<dbReference type="SUPFAM" id="SSF102114">
    <property type="entry name" value="Radical SAM enzymes"/>
    <property type="match status" value="1"/>
</dbReference>
<evidence type="ECO:0000256" key="8">
    <source>
        <dbReference type="ARBA" id="ARBA00047326"/>
    </source>
</evidence>
<dbReference type="GO" id="GO:0051539">
    <property type="term" value="F:4 iron, 4 sulfur cluster binding"/>
    <property type="evidence" value="ECO:0007669"/>
    <property type="project" value="UniProtKB-UniRule"/>
</dbReference>
<comment type="caution">
    <text evidence="12">The sequence shown here is derived from an EMBL/GenBank/DDBJ whole genome shotgun (WGS) entry which is preliminary data.</text>
</comment>
<keyword evidence="4 9" id="KW-0949">S-adenosyl-L-methionine</keyword>
<dbReference type="InterPro" id="IPR013785">
    <property type="entry name" value="Aldolase_TIM"/>
</dbReference>
<evidence type="ECO:0000313" key="13">
    <source>
        <dbReference type="Proteomes" id="UP000218775"/>
    </source>
</evidence>
<feature type="binding site" evidence="9">
    <location>
        <position position="68"/>
    </location>
    <ligand>
        <name>[4Fe-4S] cluster</name>
        <dbReference type="ChEBI" id="CHEBI:49883"/>
        <label>1</label>
    </ligand>
</feature>
<dbReference type="SFLD" id="SFLDF00271">
    <property type="entry name" value="lipoyl_synthase"/>
    <property type="match status" value="1"/>
</dbReference>
<dbReference type="AlphaFoldDB" id="A0A2A4X4Z7"/>